<reference evidence="3" key="2">
    <citation type="journal article" date="2019" name="IMA Fungus">
        <title>Genome sequencing and comparison of five Tilletia species to identify candidate genes for the detection of regulated species infecting wheat.</title>
        <authorList>
            <person name="Nguyen H.D.T."/>
            <person name="Sultana T."/>
            <person name="Kesanakurti P."/>
            <person name="Hambleton S."/>
        </authorList>
    </citation>
    <scope>NUCLEOTIDE SEQUENCE</scope>
    <source>
        <strain evidence="3">DAOMC 238032</strain>
    </source>
</reference>
<name>A0A177T0B4_9BASI</name>
<dbReference type="PANTHER" id="PTHR35560">
    <property type="entry name" value="BLL0132 PROTEIN"/>
    <property type="match status" value="1"/>
</dbReference>
<evidence type="ECO:0000313" key="2">
    <source>
        <dbReference type="EMBL" id="CAD6909888.1"/>
    </source>
</evidence>
<proteinExistence type="predicted"/>
<dbReference type="Gene3D" id="3.40.50.1820">
    <property type="entry name" value="alpha/beta hydrolase"/>
    <property type="match status" value="1"/>
</dbReference>
<comment type="caution">
    <text evidence="3">The sequence shown here is derived from an EMBL/GenBank/DDBJ whole genome shotgun (WGS) entry which is preliminary data.</text>
</comment>
<dbReference type="InterPro" id="IPR029058">
    <property type="entry name" value="AB_hydrolase_fold"/>
</dbReference>
<evidence type="ECO:0000313" key="4">
    <source>
        <dbReference type="Proteomes" id="UP000077671"/>
    </source>
</evidence>
<reference evidence="3" key="1">
    <citation type="submission" date="2016-04" db="EMBL/GenBank/DDBJ databases">
        <authorList>
            <person name="Nguyen H.D."/>
            <person name="Kesanakurti P."/>
            <person name="Cullis J."/>
            <person name="Levesque C.A."/>
            <person name="Hambleton S."/>
        </authorList>
    </citation>
    <scope>NUCLEOTIDE SEQUENCE</scope>
    <source>
        <strain evidence="3">DAOMC 238032</strain>
    </source>
</reference>
<dbReference type="SUPFAM" id="SSF53474">
    <property type="entry name" value="alpha/beta-Hydrolases"/>
    <property type="match status" value="1"/>
</dbReference>
<evidence type="ECO:0000313" key="5">
    <source>
        <dbReference type="Proteomes" id="UP000836402"/>
    </source>
</evidence>
<evidence type="ECO:0000313" key="3">
    <source>
        <dbReference type="EMBL" id="KAE8238862.1"/>
    </source>
</evidence>
<keyword evidence="5" id="KW-1185">Reference proteome</keyword>
<dbReference type="Proteomes" id="UP000836402">
    <property type="component" value="Unassembled WGS sequence"/>
</dbReference>
<sequence length="439" mass="47559">MRVSLALVALAALIAPASAACVTKGTKRTGATGRGYTYYAFPAAGFGPTGGWRSLPDSNKVCGAVLHRNLKVPQGSAELTVPVYESAIDNPAGVLRVVIGTEAKGRDGWTYWTSINNAKKKAYADNAFISSHQQIAVIVPQFLGPKDRKDGSATETDLLFHSNTWADGLNGINPKRLGAESVSSFDVIDAVVSYATKKYPNAQRIVFGGHSMGAQFVHRYAALRKDGKRDMHFVAANPGSWLYFNQSRINWNDKAKCPAYDDYKMGISQRAGADELPPYAASDIARLGRAGLTARIADRRLHLLVGANDKGSGDYSCEANAQGTSHRNRGQRYLQSVIQSLPANNAALKRAGGARVLGGSQGPGQAGVPQKWTWDVVSPCTHDEVCMFNSVQGQKRLFLDGFPRPGSKRNLDEDEFEEERAALVKRTHVQPHVRAVHHV</sequence>
<gene>
    <name evidence="3" type="ORF">A4X03_0g8757</name>
    <name evidence="2" type="ORF">JKIAZH3_G6786</name>
</gene>
<dbReference type="PROSITE" id="PS51257">
    <property type="entry name" value="PROKAR_LIPOPROTEIN"/>
    <property type="match status" value="1"/>
</dbReference>
<dbReference type="Proteomes" id="UP000077671">
    <property type="component" value="Unassembled WGS sequence"/>
</dbReference>
<evidence type="ECO:0000256" key="1">
    <source>
        <dbReference type="SAM" id="SignalP"/>
    </source>
</evidence>
<reference evidence="2" key="3">
    <citation type="submission" date="2020-10" db="EMBL/GenBank/DDBJ databases">
        <authorList>
            <person name="Sedaghatjoo S."/>
        </authorList>
    </citation>
    <scope>NUCLEOTIDE SEQUENCE</scope>
    <source>
        <strain evidence="2">AZH3</strain>
    </source>
</reference>
<accession>A0A177T0B4</accession>
<feature type="chain" id="PRO_5044550105" evidence="1">
    <location>
        <begin position="20"/>
        <end position="439"/>
    </location>
</feature>
<dbReference type="EMBL" id="LWDD02002875">
    <property type="protein sequence ID" value="KAE8238862.1"/>
    <property type="molecule type" value="Genomic_DNA"/>
</dbReference>
<organism evidence="3 4">
    <name type="scientific">Tilletia caries</name>
    <name type="common">wheat bunt fungus</name>
    <dbReference type="NCBI Taxonomy" id="13290"/>
    <lineage>
        <taxon>Eukaryota</taxon>
        <taxon>Fungi</taxon>
        <taxon>Dikarya</taxon>
        <taxon>Basidiomycota</taxon>
        <taxon>Ustilaginomycotina</taxon>
        <taxon>Exobasidiomycetes</taxon>
        <taxon>Tilletiales</taxon>
        <taxon>Tilletiaceae</taxon>
        <taxon>Tilletia</taxon>
    </lineage>
</organism>
<dbReference type="AlphaFoldDB" id="A0A177T0B4"/>
<keyword evidence="1" id="KW-0732">Signal</keyword>
<feature type="signal peptide" evidence="1">
    <location>
        <begin position="1"/>
        <end position="19"/>
    </location>
</feature>
<dbReference type="PANTHER" id="PTHR35560:SF3">
    <property type="entry name" value="PEPTIDASE S9 PROLYL OLIGOPEPTIDASE CATALYTIC DOMAIN-CONTAINING PROTEIN"/>
    <property type="match status" value="1"/>
</dbReference>
<dbReference type="EMBL" id="CAJHJG010001169">
    <property type="protein sequence ID" value="CAD6909888.1"/>
    <property type="molecule type" value="Genomic_DNA"/>
</dbReference>
<protein>
    <submittedName>
        <fullName evidence="3">Uncharacterized protein</fullName>
    </submittedName>
</protein>